<dbReference type="SUPFAM" id="SSF46689">
    <property type="entry name" value="Homeodomain-like"/>
    <property type="match status" value="2"/>
</dbReference>
<dbReference type="SMART" id="SM00342">
    <property type="entry name" value="HTH_ARAC"/>
    <property type="match status" value="1"/>
</dbReference>
<dbReference type="PANTHER" id="PTHR43280">
    <property type="entry name" value="ARAC-FAMILY TRANSCRIPTIONAL REGULATOR"/>
    <property type="match status" value="1"/>
</dbReference>
<dbReference type="Proteomes" id="UP000313395">
    <property type="component" value="Unassembled WGS sequence"/>
</dbReference>
<evidence type="ECO:0000313" key="5">
    <source>
        <dbReference type="EMBL" id="TNV68028.1"/>
    </source>
</evidence>
<evidence type="ECO:0000256" key="2">
    <source>
        <dbReference type="ARBA" id="ARBA00023125"/>
    </source>
</evidence>
<dbReference type="PANTHER" id="PTHR43280:SF2">
    <property type="entry name" value="HTH-TYPE TRANSCRIPTIONAL REGULATOR EXSA"/>
    <property type="match status" value="1"/>
</dbReference>
<dbReference type="InterPro" id="IPR018062">
    <property type="entry name" value="HTH_AraC-typ_CS"/>
</dbReference>
<keyword evidence="6" id="KW-1185">Reference proteome</keyword>
<protein>
    <submittedName>
        <fullName evidence="5">Helix-turn-helix transcriptional regulator</fullName>
    </submittedName>
</protein>
<dbReference type="PRINTS" id="PR00032">
    <property type="entry name" value="HTHARAC"/>
</dbReference>
<comment type="caution">
    <text evidence="5">The sequence shown here is derived from an EMBL/GenBank/DDBJ whole genome shotgun (WGS) entry which is preliminary data.</text>
</comment>
<keyword evidence="3" id="KW-0804">Transcription</keyword>
<gene>
    <name evidence="5" type="ORF">FHK04_12680</name>
</gene>
<dbReference type="Pfam" id="PF12833">
    <property type="entry name" value="HTH_18"/>
    <property type="match status" value="1"/>
</dbReference>
<evidence type="ECO:0000256" key="1">
    <source>
        <dbReference type="ARBA" id="ARBA00023015"/>
    </source>
</evidence>
<dbReference type="SUPFAM" id="SSF51182">
    <property type="entry name" value="RmlC-like cupins"/>
    <property type="match status" value="1"/>
</dbReference>
<dbReference type="GO" id="GO:0043565">
    <property type="term" value="F:sequence-specific DNA binding"/>
    <property type="evidence" value="ECO:0007669"/>
    <property type="project" value="InterPro"/>
</dbReference>
<dbReference type="InterPro" id="IPR020449">
    <property type="entry name" value="Tscrpt_reg_AraC-type_HTH"/>
</dbReference>
<sequence length="296" mass="34710">MIWNLSQLIFKLSNRCYQIDYVRRITMYTMSNIKNLSLKIVLAEKNTITAAQPTNYQKFPYVKLFYVTSGDVSLIMKETTEKLSKDQLILLNPNVEYYWDLTGDKAAEIIEVGIHGLEFSKIGDAESDFSYYRHNDGEKETATFLNLLLDEMSTRNQGYEEISKRFVEIILIHLLRLEEFSIRNSLNKKNHKEIQTVKNYMKVNYHKNITLDDLVDLVHINKFYLIRIFKQEVGMSPIDYLIHIRIDEAQKMLRNTNIAIADIAHLVGFQSPSHFSKTFRELSNCTPSQYRRQGNQ</sequence>
<dbReference type="EMBL" id="VENO01000005">
    <property type="protein sequence ID" value="TNV68028.1"/>
    <property type="molecule type" value="Genomic_DNA"/>
</dbReference>
<dbReference type="InterPro" id="IPR011051">
    <property type="entry name" value="RmlC_Cupin_sf"/>
</dbReference>
<accession>A0A5C5E6A0</accession>
<reference evidence="5 6" key="1">
    <citation type="submission" date="2019-06" db="EMBL/GenBank/DDBJ databases">
        <title>Description Trichococcus psychrophilus sp. nov., isolated from a cold spring, by genomic and phenotypic analyses.</title>
        <authorList>
            <person name="Zakharyuk A."/>
        </authorList>
    </citation>
    <scope>NUCLEOTIDE SEQUENCE [LARGE SCALE GENOMIC DNA]</scope>
    <source>
        <strain evidence="5 6">SKBG</strain>
    </source>
</reference>
<dbReference type="InterPro" id="IPR009057">
    <property type="entry name" value="Homeodomain-like_sf"/>
</dbReference>
<dbReference type="PROSITE" id="PS01124">
    <property type="entry name" value="HTH_ARAC_FAMILY_2"/>
    <property type="match status" value="1"/>
</dbReference>
<keyword evidence="1" id="KW-0805">Transcription regulation</keyword>
<dbReference type="InterPro" id="IPR018060">
    <property type="entry name" value="HTH_AraC"/>
</dbReference>
<dbReference type="PROSITE" id="PS00041">
    <property type="entry name" value="HTH_ARAC_FAMILY_1"/>
    <property type="match status" value="1"/>
</dbReference>
<evidence type="ECO:0000256" key="3">
    <source>
        <dbReference type="ARBA" id="ARBA00023163"/>
    </source>
</evidence>
<evidence type="ECO:0000313" key="6">
    <source>
        <dbReference type="Proteomes" id="UP000313395"/>
    </source>
</evidence>
<proteinExistence type="predicted"/>
<keyword evidence="2" id="KW-0238">DNA-binding</keyword>
<dbReference type="AlphaFoldDB" id="A0A5C5E6A0"/>
<dbReference type="GO" id="GO:0003700">
    <property type="term" value="F:DNA-binding transcription factor activity"/>
    <property type="evidence" value="ECO:0007669"/>
    <property type="project" value="InterPro"/>
</dbReference>
<name>A0A5C5E6A0_9LACT</name>
<evidence type="ECO:0000259" key="4">
    <source>
        <dbReference type="PROSITE" id="PS01124"/>
    </source>
</evidence>
<organism evidence="5 6">
    <name type="scientific">Trichococcus shcherbakoviae subsp. psychrophilus</name>
    <dbReference type="NCBI Taxonomy" id="2585775"/>
    <lineage>
        <taxon>Bacteria</taxon>
        <taxon>Bacillati</taxon>
        <taxon>Bacillota</taxon>
        <taxon>Bacilli</taxon>
        <taxon>Lactobacillales</taxon>
        <taxon>Carnobacteriaceae</taxon>
        <taxon>Trichococcus</taxon>
    </lineage>
</organism>
<feature type="domain" description="HTH araC/xylS-type" evidence="4">
    <location>
        <begin position="195"/>
        <end position="293"/>
    </location>
</feature>
<dbReference type="Gene3D" id="1.10.10.60">
    <property type="entry name" value="Homeodomain-like"/>
    <property type="match status" value="2"/>
</dbReference>